<accession>A0A9W7XZ99</accession>
<reference evidence="5" key="1">
    <citation type="submission" date="2022-07" db="EMBL/GenBank/DDBJ databases">
        <title>Phylogenomic reconstructions and comparative analyses of Kickxellomycotina fungi.</title>
        <authorList>
            <person name="Reynolds N.K."/>
            <person name="Stajich J.E."/>
            <person name="Barry K."/>
            <person name="Grigoriev I.V."/>
            <person name="Crous P."/>
            <person name="Smith M.E."/>
        </authorList>
    </citation>
    <scope>NUCLEOTIDE SEQUENCE</scope>
    <source>
        <strain evidence="5">BCRC 34381</strain>
    </source>
</reference>
<dbReference type="Gene3D" id="2.70.50.70">
    <property type="match status" value="1"/>
</dbReference>
<dbReference type="InterPro" id="IPR005103">
    <property type="entry name" value="AA9_LPMO"/>
</dbReference>
<evidence type="ECO:0000256" key="1">
    <source>
        <dbReference type="ARBA" id="ARBA00023157"/>
    </source>
</evidence>
<keyword evidence="2" id="KW-0136">Cellulose degradation</keyword>
<keyword evidence="6" id="KW-1185">Reference proteome</keyword>
<keyword evidence="2" id="KW-0119">Carbohydrate metabolism</keyword>
<dbReference type="CDD" id="cd21175">
    <property type="entry name" value="LPMO_AA9"/>
    <property type="match status" value="1"/>
</dbReference>
<feature type="domain" description="Auxiliary Activity family 9 catalytic" evidence="4">
    <location>
        <begin position="5"/>
        <end position="178"/>
    </location>
</feature>
<proteinExistence type="predicted"/>
<evidence type="ECO:0000256" key="2">
    <source>
        <dbReference type="RuleBase" id="RU368122"/>
    </source>
</evidence>
<keyword evidence="2" id="KW-0624">Polysaccharide degradation</keyword>
<feature type="region of interest" description="Disordered" evidence="3">
    <location>
        <begin position="185"/>
        <end position="233"/>
    </location>
</feature>
<name>A0A9W7XZ99_9FUNG</name>
<comment type="domain">
    <text evidence="2">Has a modular structure: an endo-beta-1,4-glucanase catalytic module at the N-terminus, a linker rich in serines and threonines, and a C-terminal carbohydrate-binding module (CBM).</text>
</comment>
<dbReference type="PANTHER" id="PTHR33353">
    <property type="entry name" value="PUTATIVE (AFU_ORTHOLOGUE AFUA_1G12560)-RELATED"/>
    <property type="match status" value="1"/>
</dbReference>
<dbReference type="Proteomes" id="UP001143981">
    <property type="component" value="Unassembled WGS sequence"/>
</dbReference>
<dbReference type="OrthoDB" id="4849160at2759"/>
<dbReference type="EC" id="1.14.99.56" evidence="2"/>
<dbReference type="InterPro" id="IPR049892">
    <property type="entry name" value="AA9"/>
</dbReference>
<organism evidence="5 6">
    <name type="scientific">Coemansia biformis</name>
    <dbReference type="NCBI Taxonomy" id="1286918"/>
    <lineage>
        <taxon>Eukaryota</taxon>
        <taxon>Fungi</taxon>
        <taxon>Fungi incertae sedis</taxon>
        <taxon>Zoopagomycota</taxon>
        <taxon>Kickxellomycotina</taxon>
        <taxon>Kickxellomycetes</taxon>
        <taxon>Kickxellales</taxon>
        <taxon>Kickxellaceae</taxon>
        <taxon>Coemansia</taxon>
    </lineage>
</organism>
<dbReference type="GO" id="GO:0008810">
    <property type="term" value="F:cellulase activity"/>
    <property type="evidence" value="ECO:0007669"/>
    <property type="project" value="UniProtKB-UniRule"/>
</dbReference>
<evidence type="ECO:0000256" key="3">
    <source>
        <dbReference type="SAM" id="MobiDB-lite"/>
    </source>
</evidence>
<dbReference type="PANTHER" id="PTHR33353:SF32">
    <property type="entry name" value="ENDO-BETA-1,4-GLUCANASE D"/>
    <property type="match status" value="1"/>
</dbReference>
<dbReference type="GO" id="GO:0030245">
    <property type="term" value="P:cellulose catabolic process"/>
    <property type="evidence" value="ECO:0007669"/>
    <property type="project" value="UniProtKB-UniRule"/>
</dbReference>
<dbReference type="AlphaFoldDB" id="A0A9W7XZ99"/>
<evidence type="ECO:0000313" key="6">
    <source>
        <dbReference type="Proteomes" id="UP001143981"/>
    </source>
</evidence>
<protein>
    <recommendedName>
        <fullName evidence="2">AA9 family lytic polysaccharide monooxygenase</fullName>
        <ecNumber evidence="2">1.14.99.56</ecNumber>
    </recommendedName>
    <alternativeName>
        <fullName evidence="2">Endo-beta-1,4-glucanase</fullName>
    </alternativeName>
    <alternativeName>
        <fullName evidence="2">Glycosyl hydrolase 61 family protein</fullName>
    </alternativeName>
</protein>
<dbReference type="Pfam" id="PF03443">
    <property type="entry name" value="AA9"/>
    <property type="match status" value="1"/>
</dbReference>
<comment type="function">
    <text evidence="2">Lytic polysaccharide monooxygenase (LMPO) that depolymerizes crystalline and amorphous polysaccharides via the oxidation of scissile alpha- or beta-(1-4)-glycosidic bonds, yielding C1 and/or C4 oxidation products. Catalysis by LPMOs requires the reduction of the active-site copper from Cu(II) to Cu(I) by a reducing agent and H(2)O(2) or O(2) as a cosubstrate.</text>
</comment>
<sequence>SNFNFPEKGVNNKEIVCRTTKMSKDSTKVCDVKAGSKITLEFHEETSRTSRAIEGKHFGPCTVALSPLDANGEGEVWFYIYKQGYDPDRKKWCIDDLNANKGQLEITIPADIADGEYLMRGEIIALHLAEKTGGAEFYPNCVQIKVSGGGSAKPKGFAIPGVYKEDDPGIHFNLYDGYKSYPMPGPEPYKAGSSVSTGPGPGPGPGTNKPTPPKVPCVRRQRRRQPVPRGPEL</sequence>
<evidence type="ECO:0000313" key="5">
    <source>
        <dbReference type="EMBL" id="KAJ1721159.1"/>
    </source>
</evidence>
<feature type="compositionally biased region" description="Basic residues" evidence="3">
    <location>
        <begin position="217"/>
        <end position="226"/>
    </location>
</feature>
<gene>
    <name evidence="5" type="ORF">LPJ61_006074</name>
</gene>
<feature type="non-terminal residue" evidence="5">
    <location>
        <position position="1"/>
    </location>
</feature>
<keyword evidence="1 2" id="KW-1015">Disulfide bond</keyword>
<comment type="caution">
    <text evidence="5">The sequence shown here is derived from an EMBL/GenBank/DDBJ whole genome shotgun (WGS) entry which is preliminary data.</text>
</comment>
<keyword evidence="2" id="KW-0964">Secreted</keyword>
<evidence type="ECO:0000259" key="4">
    <source>
        <dbReference type="Pfam" id="PF03443"/>
    </source>
</evidence>
<comment type="catalytic activity">
    <reaction evidence="2">
        <text>[(1-&gt;4)-beta-D-glucosyl]n+m + reduced acceptor + O2 = 4-dehydro-beta-D-glucosyl-[(1-&gt;4)-beta-D-glucosyl]n-1 + [(1-&gt;4)-beta-D-glucosyl]m + acceptor + H2O.</text>
        <dbReference type="EC" id="1.14.99.56"/>
    </reaction>
</comment>
<feature type="compositionally biased region" description="Pro residues" evidence="3">
    <location>
        <begin position="200"/>
        <end position="215"/>
    </location>
</feature>
<comment type="subcellular location">
    <subcellularLocation>
        <location evidence="2">Secreted</location>
    </subcellularLocation>
</comment>
<dbReference type="GO" id="GO:0030248">
    <property type="term" value="F:cellulose binding"/>
    <property type="evidence" value="ECO:0007669"/>
    <property type="project" value="UniProtKB-UniRule"/>
</dbReference>
<dbReference type="EMBL" id="JANBOI010002546">
    <property type="protein sequence ID" value="KAJ1721159.1"/>
    <property type="molecule type" value="Genomic_DNA"/>
</dbReference>
<dbReference type="GO" id="GO:0005576">
    <property type="term" value="C:extracellular region"/>
    <property type="evidence" value="ECO:0007669"/>
    <property type="project" value="UniProtKB-SubCell"/>
</dbReference>